<dbReference type="Proteomes" id="UP000775213">
    <property type="component" value="Unassembled WGS sequence"/>
</dbReference>
<accession>A0AAV7G5T1</accession>
<dbReference type="EMBL" id="JAGFBR010000017">
    <property type="protein sequence ID" value="KAH0451756.1"/>
    <property type="molecule type" value="Genomic_DNA"/>
</dbReference>
<gene>
    <name evidence="1" type="ORF">IEQ34_019055</name>
</gene>
<proteinExistence type="predicted"/>
<reference evidence="1 2" key="1">
    <citation type="journal article" date="2021" name="Hortic Res">
        <title>Chromosome-scale assembly of the Dendrobium chrysotoxum genome enhances the understanding of orchid evolution.</title>
        <authorList>
            <person name="Zhang Y."/>
            <person name="Zhang G.Q."/>
            <person name="Zhang D."/>
            <person name="Liu X.D."/>
            <person name="Xu X.Y."/>
            <person name="Sun W.H."/>
            <person name="Yu X."/>
            <person name="Zhu X."/>
            <person name="Wang Z.W."/>
            <person name="Zhao X."/>
            <person name="Zhong W.Y."/>
            <person name="Chen H."/>
            <person name="Yin W.L."/>
            <person name="Huang T."/>
            <person name="Niu S.C."/>
            <person name="Liu Z.J."/>
        </authorList>
    </citation>
    <scope>NUCLEOTIDE SEQUENCE [LARGE SCALE GENOMIC DNA]</scope>
    <source>
        <strain evidence="1">Lindl</strain>
    </source>
</reference>
<evidence type="ECO:0000313" key="2">
    <source>
        <dbReference type="Proteomes" id="UP000775213"/>
    </source>
</evidence>
<name>A0AAV7G5T1_DENCH</name>
<keyword evidence="2" id="KW-1185">Reference proteome</keyword>
<evidence type="ECO:0000313" key="1">
    <source>
        <dbReference type="EMBL" id="KAH0451756.1"/>
    </source>
</evidence>
<organism evidence="1 2">
    <name type="scientific">Dendrobium chrysotoxum</name>
    <name type="common">Orchid</name>
    <dbReference type="NCBI Taxonomy" id="161865"/>
    <lineage>
        <taxon>Eukaryota</taxon>
        <taxon>Viridiplantae</taxon>
        <taxon>Streptophyta</taxon>
        <taxon>Embryophyta</taxon>
        <taxon>Tracheophyta</taxon>
        <taxon>Spermatophyta</taxon>
        <taxon>Magnoliopsida</taxon>
        <taxon>Liliopsida</taxon>
        <taxon>Asparagales</taxon>
        <taxon>Orchidaceae</taxon>
        <taxon>Epidendroideae</taxon>
        <taxon>Malaxideae</taxon>
        <taxon>Dendrobiinae</taxon>
        <taxon>Dendrobium</taxon>
    </lineage>
</organism>
<dbReference type="AlphaFoldDB" id="A0AAV7G5T1"/>
<protein>
    <submittedName>
        <fullName evidence="1">Uncharacterized protein</fullName>
    </submittedName>
</protein>
<sequence>MLNNPAPWCGRVSRTPAMRCLPTRYEGRARYQRDPGVHRVAQLRRSGDWELIVGYFAGPVRQSTQFFMWESG</sequence>
<comment type="caution">
    <text evidence="1">The sequence shown here is derived from an EMBL/GenBank/DDBJ whole genome shotgun (WGS) entry which is preliminary data.</text>
</comment>